<dbReference type="InterPro" id="IPR007007">
    <property type="entry name" value="Ninjurin"/>
</dbReference>
<evidence type="ECO:0000313" key="9">
    <source>
        <dbReference type="RefSeq" id="XP_022344780.1"/>
    </source>
</evidence>
<accession>A0A8B8EXN3</accession>
<keyword evidence="3 7" id="KW-0812">Transmembrane</keyword>
<evidence type="ECO:0000256" key="5">
    <source>
        <dbReference type="ARBA" id="ARBA00022989"/>
    </source>
</evidence>
<feature type="transmembrane region" description="Helical" evidence="7">
    <location>
        <begin position="79"/>
        <end position="101"/>
    </location>
</feature>
<keyword evidence="5 7" id="KW-1133">Transmembrane helix</keyword>
<evidence type="ECO:0000313" key="8">
    <source>
        <dbReference type="Proteomes" id="UP000694844"/>
    </source>
</evidence>
<keyword evidence="8" id="KW-1185">Reference proteome</keyword>
<evidence type="ECO:0000256" key="7">
    <source>
        <dbReference type="SAM" id="Phobius"/>
    </source>
</evidence>
<proteinExistence type="inferred from homology"/>
<name>A0A8B8EXN3_CRAVI</name>
<protein>
    <submittedName>
        <fullName evidence="9">Ninjurin-1-like</fullName>
    </submittedName>
</protein>
<feature type="transmembrane region" description="Helical" evidence="7">
    <location>
        <begin position="122"/>
        <end position="144"/>
    </location>
</feature>
<comment type="similarity">
    <text evidence="2">Belongs to the ninjurin family.</text>
</comment>
<dbReference type="RefSeq" id="XP_022344780.1">
    <property type="nucleotide sequence ID" value="XM_022489072.1"/>
</dbReference>
<dbReference type="Pfam" id="PF04923">
    <property type="entry name" value="Ninjurin"/>
    <property type="match status" value="1"/>
</dbReference>
<evidence type="ECO:0000256" key="1">
    <source>
        <dbReference type="ARBA" id="ARBA00004141"/>
    </source>
</evidence>
<gene>
    <name evidence="9" type="primary">LOC111137569</name>
</gene>
<organism evidence="8 9">
    <name type="scientific">Crassostrea virginica</name>
    <name type="common">Eastern oyster</name>
    <dbReference type="NCBI Taxonomy" id="6565"/>
    <lineage>
        <taxon>Eukaryota</taxon>
        <taxon>Metazoa</taxon>
        <taxon>Spiralia</taxon>
        <taxon>Lophotrochozoa</taxon>
        <taxon>Mollusca</taxon>
        <taxon>Bivalvia</taxon>
        <taxon>Autobranchia</taxon>
        <taxon>Pteriomorphia</taxon>
        <taxon>Ostreida</taxon>
        <taxon>Ostreoidea</taxon>
        <taxon>Ostreidae</taxon>
        <taxon>Crassostrea</taxon>
    </lineage>
</organism>
<dbReference type="KEGG" id="cvn:111137569"/>
<keyword evidence="4" id="KW-0130">Cell adhesion</keyword>
<comment type="subcellular location">
    <subcellularLocation>
        <location evidence="1">Membrane</location>
        <topology evidence="1">Multi-pass membrane protein</topology>
    </subcellularLocation>
</comment>
<dbReference type="PANTHER" id="PTHR12316:SF17">
    <property type="entry name" value="NINJURIN C, ISOFORM D"/>
    <property type="match status" value="1"/>
</dbReference>
<evidence type="ECO:0000256" key="4">
    <source>
        <dbReference type="ARBA" id="ARBA00022889"/>
    </source>
</evidence>
<evidence type="ECO:0000256" key="6">
    <source>
        <dbReference type="ARBA" id="ARBA00023136"/>
    </source>
</evidence>
<dbReference type="GeneID" id="111137569"/>
<dbReference type="Proteomes" id="UP000694844">
    <property type="component" value="Chromosome 5"/>
</dbReference>
<dbReference type="OrthoDB" id="6114058at2759"/>
<dbReference type="AlphaFoldDB" id="A0A8B8EXN3"/>
<dbReference type="PANTHER" id="PTHR12316">
    <property type="entry name" value="NINJURIN-RELATED"/>
    <property type="match status" value="1"/>
</dbReference>
<evidence type="ECO:0000256" key="2">
    <source>
        <dbReference type="ARBA" id="ARBA00008141"/>
    </source>
</evidence>
<evidence type="ECO:0000256" key="3">
    <source>
        <dbReference type="ARBA" id="ARBA00022692"/>
    </source>
</evidence>
<sequence>MPVQRRKSLHGDNKELQLLNDPSLAQRVAAITNFEQDKQGSSKSKVSMKTVSQGMMDVSLLTSNASQLRTALLNPKYEFYWALVSLILVSMALQITARVLMLWSDYLKDSAGVGNKRKQLQFVALIIMSFITIANALISVFNVAGHTH</sequence>
<keyword evidence="6 7" id="KW-0472">Membrane</keyword>
<dbReference type="GO" id="GO:0016020">
    <property type="term" value="C:membrane"/>
    <property type="evidence" value="ECO:0007669"/>
    <property type="project" value="UniProtKB-SubCell"/>
</dbReference>
<reference evidence="9" key="1">
    <citation type="submission" date="2025-08" db="UniProtKB">
        <authorList>
            <consortium name="RefSeq"/>
        </authorList>
    </citation>
    <scope>IDENTIFICATION</scope>
    <source>
        <tissue evidence="9">Whole sample</tissue>
    </source>
</reference>
<dbReference type="GO" id="GO:0007155">
    <property type="term" value="P:cell adhesion"/>
    <property type="evidence" value="ECO:0007669"/>
    <property type="project" value="UniProtKB-KW"/>
</dbReference>
<dbReference type="GO" id="GO:0042246">
    <property type="term" value="P:tissue regeneration"/>
    <property type="evidence" value="ECO:0007669"/>
    <property type="project" value="InterPro"/>
</dbReference>